<reference evidence="2" key="1">
    <citation type="submission" date="2021-01" db="EMBL/GenBank/DDBJ databases">
        <authorList>
            <person name="Corre E."/>
            <person name="Pelletier E."/>
            <person name="Niang G."/>
            <person name="Scheremetjew M."/>
            <person name="Finn R."/>
            <person name="Kale V."/>
            <person name="Holt S."/>
            <person name="Cochrane G."/>
            <person name="Meng A."/>
            <person name="Brown T."/>
            <person name="Cohen L."/>
        </authorList>
    </citation>
    <scope>NUCLEOTIDE SEQUENCE</scope>
    <source>
        <strain evidence="2">CCMP645</strain>
    </source>
</reference>
<name>A0A7S4F7E0_CHRCT</name>
<feature type="region of interest" description="Disordered" evidence="1">
    <location>
        <begin position="1"/>
        <end position="93"/>
    </location>
</feature>
<proteinExistence type="predicted"/>
<evidence type="ECO:0000313" key="2">
    <source>
        <dbReference type="EMBL" id="CAE0779179.1"/>
    </source>
</evidence>
<dbReference type="EMBL" id="HBIZ01049721">
    <property type="protein sequence ID" value="CAE0779179.1"/>
    <property type="molecule type" value="Transcribed_RNA"/>
</dbReference>
<organism evidence="2">
    <name type="scientific">Chrysotila carterae</name>
    <name type="common">Marine alga</name>
    <name type="synonym">Syracosphaera carterae</name>
    <dbReference type="NCBI Taxonomy" id="13221"/>
    <lineage>
        <taxon>Eukaryota</taxon>
        <taxon>Haptista</taxon>
        <taxon>Haptophyta</taxon>
        <taxon>Prymnesiophyceae</taxon>
        <taxon>Isochrysidales</taxon>
        <taxon>Isochrysidaceae</taxon>
        <taxon>Chrysotila</taxon>
    </lineage>
</organism>
<accession>A0A7S4F7E0</accession>
<evidence type="ECO:0000256" key="1">
    <source>
        <dbReference type="SAM" id="MobiDB-lite"/>
    </source>
</evidence>
<dbReference type="AlphaFoldDB" id="A0A7S4F7E0"/>
<feature type="compositionally biased region" description="Basic residues" evidence="1">
    <location>
        <begin position="1"/>
        <end position="11"/>
    </location>
</feature>
<sequence length="195" mass="21087">MALCRAGHRKSPPSYPQKTKSPAKSPARGRADGLRPSTEQEDTVSDLGGSAQRKRVAHHSSPRSRSRPHAQAGSHAQGRPPAVERKLSKASAQTTTELYEIASELAEMELLSKEAQRTLNTSSELPPTLRNDLAQLHGNANKLIATRLDAIITGDLHSGRDEARSMRKQLIQQAIRPSLGASTTALEERQGSYAA</sequence>
<protein>
    <submittedName>
        <fullName evidence="2">Uncharacterized protein</fullName>
    </submittedName>
</protein>
<feature type="compositionally biased region" description="Basic residues" evidence="1">
    <location>
        <begin position="52"/>
        <end position="68"/>
    </location>
</feature>
<gene>
    <name evidence="2" type="ORF">PCAR00345_LOCUS31818</name>
</gene>